<proteinExistence type="predicted"/>
<name>A0AAD4CMS5_ASPNN</name>
<dbReference type="PANTHER" id="PTHR36124">
    <property type="match status" value="1"/>
</dbReference>
<dbReference type="PANTHER" id="PTHR36124:SF1">
    <property type="entry name" value="ER-BOUND OXYGENASE MPAB_MPAB'_RUBBER OXYGENASE CATALYTIC DOMAIN-CONTAINING PROTEIN"/>
    <property type="match status" value="1"/>
</dbReference>
<gene>
    <name evidence="2" type="ORF">FE257_008550</name>
</gene>
<dbReference type="InterPro" id="IPR046366">
    <property type="entry name" value="MPAB"/>
</dbReference>
<dbReference type="AlphaFoldDB" id="A0AAD4CMS5"/>
<evidence type="ECO:0000313" key="2">
    <source>
        <dbReference type="EMBL" id="KAF9888618.1"/>
    </source>
</evidence>
<dbReference type="Proteomes" id="UP001194746">
    <property type="component" value="Unassembled WGS sequence"/>
</dbReference>
<comment type="caution">
    <text evidence="2">The sequence shown here is derived from an EMBL/GenBank/DDBJ whole genome shotgun (WGS) entry which is preliminary data.</text>
</comment>
<dbReference type="GO" id="GO:0016491">
    <property type="term" value="F:oxidoreductase activity"/>
    <property type="evidence" value="ECO:0007669"/>
    <property type="project" value="InterPro"/>
</dbReference>
<reference evidence="2" key="1">
    <citation type="journal article" date="2019" name="Beilstein J. Org. Chem.">
        <title>Nanangenines: drimane sesquiterpenoids as the dominant metabolite cohort of a novel Australian fungus, Aspergillus nanangensis.</title>
        <authorList>
            <person name="Lacey H.J."/>
            <person name="Gilchrist C.L.M."/>
            <person name="Crombie A."/>
            <person name="Kalaitzis J.A."/>
            <person name="Vuong D."/>
            <person name="Rutledge P.J."/>
            <person name="Turner P."/>
            <person name="Pitt J.I."/>
            <person name="Lacey E."/>
            <person name="Chooi Y.H."/>
            <person name="Piggott A.M."/>
        </authorList>
    </citation>
    <scope>NUCLEOTIDE SEQUENCE</scope>
    <source>
        <strain evidence="2">MST-FP2251</strain>
    </source>
</reference>
<evidence type="ECO:0000256" key="1">
    <source>
        <dbReference type="SAM" id="Phobius"/>
    </source>
</evidence>
<dbReference type="EMBL" id="VCAU01000045">
    <property type="protein sequence ID" value="KAF9888618.1"/>
    <property type="molecule type" value="Genomic_DNA"/>
</dbReference>
<evidence type="ECO:0008006" key="4">
    <source>
        <dbReference type="Google" id="ProtNLM"/>
    </source>
</evidence>
<organism evidence="2 3">
    <name type="scientific">Aspergillus nanangensis</name>
    <dbReference type="NCBI Taxonomy" id="2582783"/>
    <lineage>
        <taxon>Eukaryota</taxon>
        <taxon>Fungi</taxon>
        <taxon>Dikarya</taxon>
        <taxon>Ascomycota</taxon>
        <taxon>Pezizomycotina</taxon>
        <taxon>Eurotiomycetes</taxon>
        <taxon>Eurotiomycetidae</taxon>
        <taxon>Eurotiales</taxon>
        <taxon>Aspergillaceae</taxon>
        <taxon>Aspergillus</taxon>
        <taxon>Aspergillus subgen. Circumdati</taxon>
    </lineage>
</organism>
<keyword evidence="1" id="KW-0812">Transmembrane</keyword>
<keyword evidence="1" id="KW-1133">Transmembrane helix</keyword>
<keyword evidence="1" id="KW-0472">Membrane</keyword>
<feature type="transmembrane region" description="Helical" evidence="1">
    <location>
        <begin position="32"/>
        <end position="51"/>
    </location>
</feature>
<protein>
    <recommendedName>
        <fullName evidence="4">ER-bound oxygenase mpaB/mpaB'/Rubber oxygenase catalytic domain-containing protein</fullName>
    </recommendedName>
</protein>
<keyword evidence="3" id="KW-1185">Reference proteome</keyword>
<sequence>MDKQVTRVIAGLKGLPLRRILNTIWKNPARRAAASAAVVAVYLALVASLRFQRLRSIKKKYPQYATREGMARMTAYDAWAIQKTILQLEFPSISLKALQFALFRTYGIPTISSLLLKTSQFSNPATSFKRYADTGALIGQFMSFEPNSDRAITSIARTKFLHTGYRASGKILEDDMLYTLSLFALEPIRFVQLFEWRSMSDMEKCAIGTYWKRLGEALDISYDCLPSGKTGFKDGLHYLEELGAWSHEYEEKFMKPDDTNKKVADKTMDVLVYAMPGPVKKAGVNFASCMMDDRLRAAMKYDAPPREYQAIFSTIITARRFYLRYLSLPRPRFMRQDVFMDEPNEHGRYNVRLWEGLPYYAKPTLWNRWGPGAWMARLMGMPVPGDDGDKYYPHGYDTQDLGPRYFEGKGRKTVQDIKDDLVASLKDRPFVD</sequence>
<evidence type="ECO:0000313" key="3">
    <source>
        <dbReference type="Proteomes" id="UP001194746"/>
    </source>
</evidence>
<accession>A0AAD4CMS5</accession>
<reference evidence="2" key="2">
    <citation type="submission" date="2020-02" db="EMBL/GenBank/DDBJ databases">
        <authorList>
            <person name="Gilchrist C.L.M."/>
            <person name="Chooi Y.-H."/>
        </authorList>
    </citation>
    <scope>NUCLEOTIDE SEQUENCE</scope>
    <source>
        <strain evidence="2">MST-FP2251</strain>
    </source>
</reference>